<proteinExistence type="predicted"/>
<organism evidence="1 2">
    <name type="scientific">Neisseria subflava NJ9703</name>
    <dbReference type="NCBI Taxonomy" id="546268"/>
    <lineage>
        <taxon>Bacteria</taxon>
        <taxon>Pseudomonadati</taxon>
        <taxon>Pseudomonadota</taxon>
        <taxon>Betaproteobacteria</taxon>
        <taxon>Neisseriales</taxon>
        <taxon>Neisseriaceae</taxon>
        <taxon>Neisseria</taxon>
    </lineage>
</organism>
<name>A0A9W5MYN4_NEISU</name>
<comment type="caution">
    <text evidence="1">The sequence shown here is derived from an EMBL/GenBank/DDBJ whole genome shotgun (WGS) entry which is preliminary data.</text>
</comment>
<evidence type="ECO:0008006" key="3">
    <source>
        <dbReference type="Google" id="ProtNLM"/>
    </source>
</evidence>
<dbReference type="Proteomes" id="UP000004621">
    <property type="component" value="Unassembled WGS sequence"/>
</dbReference>
<accession>A0A9W5MYN4</accession>
<reference evidence="1 2" key="1">
    <citation type="submission" date="2010-01" db="EMBL/GenBank/DDBJ databases">
        <authorList>
            <person name="Weinstock G."/>
            <person name="Sodergren E."/>
            <person name="Clifton S."/>
            <person name="Fulton L."/>
            <person name="Fulton B."/>
            <person name="Courtney L."/>
            <person name="Fronick C."/>
            <person name="Harrison M."/>
            <person name="Strong C."/>
            <person name="Farmer C."/>
            <person name="Delahaunty K."/>
            <person name="Markovic C."/>
            <person name="Hall O."/>
            <person name="Minx P."/>
            <person name="Tomlinson C."/>
            <person name="Mitreva M."/>
            <person name="Nelson J."/>
            <person name="Hou S."/>
            <person name="Wollam A."/>
            <person name="Pepin K.H."/>
            <person name="Johnson M."/>
            <person name="Bhonagiri V."/>
            <person name="Nash W.E."/>
            <person name="Warren W."/>
            <person name="Chinwalla A."/>
            <person name="Mardis E.R."/>
            <person name="Wilson R.K."/>
        </authorList>
    </citation>
    <scope>NUCLEOTIDE SEQUENCE [LARGE SCALE GENOMIC DNA]</scope>
    <source>
        <strain evidence="1 2">NJ9703</strain>
    </source>
</reference>
<dbReference type="Pfam" id="PF09950">
    <property type="entry name" value="Major_capside"/>
    <property type="match status" value="1"/>
</dbReference>
<dbReference type="RefSeq" id="WP_004520714.1">
    <property type="nucleotide sequence ID" value="NZ_ACEO02000011.1"/>
</dbReference>
<gene>
    <name evidence="1" type="ORF">NEISUBOT_05168</name>
</gene>
<evidence type="ECO:0000313" key="2">
    <source>
        <dbReference type="Proteomes" id="UP000004621"/>
    </source>
</evidence>
<sequence>MNQTFNQLERDAGIVFMGGGKKLMDDKIAAALAMDAQPGLTTVGNSGIPAWMLNYVDPQLIEVILQPTKAAEVFGEMKKGDWTTETATFMTVEPTGEVSSYGDYNNNGVSGVNVNFPQRQSYHYQVFTRWGEREVARAGEAKIDYVARVNEASVNALNRFQNKTYLFGVKGLQNYGVLNDPSLPATTTAAKTWANSTGEEVYESIRKLFQTLLKQTGGKIDMNTPLLLVCSPTASVDLTKTNQYNVNVIDQLKKNFPNLRVETIPEYSATSGETVQLIVEELDGQRTLDCAFTEKMRAHNMVLEASSIKQKKSQGTWGAIIYRPFCIATMTVS</sequence>
<dbReference type="EMBL" id="ACEO02000011">
    <property type="protein sequence ID" value="EFC51441.1"/>
    <property type="molecule type" value="Genomic_DNA"/>
</dbReference>
<dbReference type="InterPro" id="IPR020049">
    <property type="entry name" value="Major_capsid-like"/>
</dbReference>
<protein>
    <recommendedName>
        <fullName evidence="3">DUF2184 domain-containing protein</fullName>
    </recommendedName>
</protein>
<evidence type="ECO:0000313" key="1">
    <source>
        <dbReference type="EMBL" id="EFC51441.1"/>
    </source>
</evidence>
<dbReference type="AlphaFoldDB" id="A0A9W5MYN4"/>